<gene>
    <name evidence="1" type="ORF">BJ138DRAFT_1063571</name>
</gene>
<protein>
    <submittedName>
        <fullName evidence="1">Uncharacterized protein</fullName>
    </submittedName>
</protein>
<proteinExistence type="predicted"/>
<reference evidence="1" key="1">
    <citation type="journal article" date="2021" name="New Phytol.">
        <title>Evolutionary innovations through gain and loss of genes in the ectomycorrhizal Boletales.</title>
        <authorList>
            <person name="Wu G."/>
            <person name="Miyauchi S."/>
            <person name="Morin E."/>
            <person name="Kuo A."/>
            <person name="Drula E."/>
            <person name="Varga T."/>
            <person name="Kohler A."/>
            <person name="Feng B."/>
            <person name="Cao Y."/>
            <person name="Lipzen A."/>
            <person name="Daum C."/>
            <person name="Hundley H."/>
            <person name="Pangilinan J."/>
            <person name="Johnson J."/>
            <person name="Barry K."/>
            <person name="LaButti K."/>
            <person name="Ng V."/>
            <person name="Ahrendt S."/>
            <person name="Min B."/>
            <person name="Choi I.G."/>
            <person name="Park H."/>
            <person name="Plett J.M."/>
            <person name="Magnuson J."/>
            <person name="Spatafora J.W."/>
            <person name="Nagy L.G."/>
            <person name="Henrissat B."/>
            <person name="Grigoriev I.V."/>
            <person name="Yang Z.L."/>
            <person name="Xu J."/>
            <person name="Martin F.M."/>
        </authorList>
    </citation>
    <scope>NUCLEOTIDE SEQUENCE</scope>
    <source>
        <strain evidence="1">ATCC 28755</strain>
    </source>
</reference>
<evidence type="ECO:0000313" key="1">
    <source>
        <dbReference type="EMBL" id="KAH7911194.1"/>
    </source>
</evidence>
<accession>A0ACB8AED2</accession>
<sequence length="184" mass="20405">MSSNFASSFAPYTPPPDVTLAPAKPRTWFPVSAPSLRFETSYQSGGIPSFDTSISGGGVIPEETEAPQHRWETRYGIRADLLAAFAYLIGPLSALALLIFETRNDYVRFHAYQSAILTTSLLVARIFASLLAIPSWIRLFLTFVSCLLAISMSIRAYRDVRHHDPTHYQLPIIGDLAGRWVSAE</sequence>
<dbReference type="Proteomes" id="UP000790377">
    <property type="component" value="Unassembled WGS sequence"/>
</dbReference>
<comment type="caution">
    <text evidence="1">The sequence shown here is derived from an EMBL/GenBank/DDBJ whole genome shotgun (WGS) entry which is preliminary data.</text>
</comment>
<organism evidence="1 2">
    <name type="scientific">Hygrophoropsis aurantiaca</name>
    <dbReference type="NCBI Taxonomy" id="72124"/>
    <lineage>
        <taxon>Eukaryota</taxon>
        <taxon>Fungi</taxon>
        <taxon>Dikarya</taxon>
        <taxon>Basidiomycota</taxon>
        <taxon>Agaricomycotina</taxon>
        <taxon>Agaricomycetes</taxon>
        <taxon>Agaricomycetidae</taxon>
        <taxon>Boletales</taxon>
        <taxon>Coniophorineae</taxon>
        <taxon>Hygrophoropsidaceae</taxon>
        <taxon>Hygrophoropsis</taxon>
    </lineage>
</organism>
<evidence type="ECO:0000313" key="2">
    <source>
        <dbReference type="Proteomes" id="UP000790377"/>
    </source>
</evidence>
<keyword evidence="2" id="KW-1185">Reference proteome</keyword>
<dbReference type="EMBL" id="MU267686">
    <property type="protein sequence ID" value="KAH7911194.1"/>
    <property type="molecule type" value="Genomic_DNA"/>
</dbReference>
<name>A0ACB8AED2_9AGAM</name>